<feature type="region of interest" description="Disordered" evidence="4">
    <location>
        <begin position="1"/>
        <end position="24"/>
    </location>
</feature>
<evidence type="ECO:0000313" key="7">
    <source>
        <dbReference type="EMBL" id="KAJ6238609.1"/>
    </source>
</evidence>
<evidence type="ECO:0000256" key="2">
    <source>
        <dbReference type="ARBA" id="ARBA00022840"/>
    </source>
</evidence>
<dbReference type="PANTHER" id="PTHR24347">
    <property type="entry name" value="SERINE/THREONINE-PROTEIN KINASE"/>
    <property type="match status" value="1"/>
</dbReference>
<dbReference type="PROSITE" id="PS00108">
    <property type="entry name" value="PROTEIN_KINASE_ST"/>
    <property type="match status" value="1"/>
</dbReference>
<protein>
    <submittedName>
        <fullName evidence="7">Serine/threonine-protein kinase fhke-related</fullName>
    </submittedName>
</protein>
<reference evidence="7" key="1">
    <citation type="submission" date="2022-08" db="EMBL/GenBank/DDBJ databases">
        <title>Novel sulfate-reducing endosymbionts in the free-living metamonad Anaeramoeba.</title>
        <authorList>
            <person name="Jerlstrom-Hultqvist J."/>
            <person name="Cepicka I."/>
            <person name="Gallot-Lavallee L."/>
            <person name="Salas-Leiva D."/>
            <person name="Curtis B.A."/>
            <person name="Zahonova K."/>
            <person name="Pipaliya S."/>
            <person name="Dacks J."/>
            <person name="Roger A.J."/>
        </authorList>
    </citation>
    <scope>NUCLEOTIDE SEQUENCE</scope>
    <source>
        <strain evidence="7">Schooner1</strain>
    </source>
</reference>
<evidence type="ECO:0000256" key="1">
    <source>
        <dbReference type="ARBA" id="ARBA00022741"/>
    </source>
</evidence>
<dbReference type="SMART" id="SM00220">
    <property type="entry name" value="S_TKc"/>
    <property type="match status" value="1"/>
</dbReference>
<proteinExistence type="predicted"/>
<comment type="caution">
    <text evidence="7">The sequence shown here is derived from an EMBL/GenBank/DDBJ whole genome shotgun (WGS) entry which is preliminary data.</text>
</comment>
<dbReference type="SUPFAM" id="SSF49879">
    <property type="entry name" value="SMAD/FHA domain"/>
    <property type="match status" value="1"/>
</dbReference>
<evidence type="ECO:0000259" key="5">
    <source>
        <dbReference type="PROSITE" id="PS50006"/>
    </source>
</evidence>
<accession>A0ABQ8Y2V8</accession>
<keyword evidence="7" id="KW-0418">Kinase</keyword>
<dbReference type="Gene3D" id="1.10.510.10">
    <property type="entry name" value="Transferase(Phosphotransferase) domain 1"/>
    <property type="match status" value="1"/>
</dbReference>
<dbReference type="InterPro" id="IPR008984">
    <property type="entry name" value="SMAD_FHA_dom_sf"/>
</dbReference>
<feature type="domain" description="Protein kinase" evidence="6">
    <location>
        <begin position="158"/>
        <end position="425"/>
    </location>
</feature>
<name>A0ABQ8Y2V8_9EUKA</name>
<organism evidence="7 8">
    <name type="scientific">Anaeramoeba flamelloides</name>
    <dbReference type="NCBI Taxonomy" id="1746091"/>
    <lineage>
        <taxon>Eukaryota</taxon>
        <taxon>Metamonada</taxon>
        <taxon>Anaeramoebidae</taxon>
        <taxon>Anaeramoeba</taxon>
    </lineage>
</organism>
<keyword evidence="2 3" id="KW-0067">ATP-binding</keyword>
<keyword evidence="7" id="KW-0808">Transferase</keyword>
<dbReference type="InterPro" id="IPR008271">
    <property type="entry name" value="Ser/Thr_kinase_AS"/>
</dbReference>
<dbReference type="SUPFAM" id="SSF56112">
    <property type="entry name" value="Protein kinase-like (PK-like)"/>
    <property type="match status" value="1"/>
</dbReference>
<dbReference type="Proteomes" id="UP001150062">
    <property type="component" value="Unassembled WGS sequence"/>
</dbReference>
<dbReference type="InterPro" id="IPR000253">
    <property type="entry name" value="FHA_dom"/>
</dbReference>
<sequence length="617" mass="71295">MSDESLDTCKLKGSDEEEEEEEVEKQNEDVFGKLISIHENVSHIQLYKSKPTIIGRHPNSTFVISFNKISSKQCQIEWKSKLSNKFVVIKDYSTNGTFVNGRIIGKGKQTILSPNDVITFLSPPKQNKRSQTPKFEFLFEHKGLKKQKQIISPLFEYYDLKNVLGRGQFAQVRLAIEKSTGDHYAVKIIEKKNFCITNNFNSSTRNKLMDEANVLKKISHPNVVNIKDVFDSEDYLFLVLEYVSGGELFDKICEKGKYSEEDSRIICKQLLDVLQYLHSNGIVHRDLKPENILLTLNPNQTEIKVADFGVSRIIGEDQFMRTIAGTPCYLAPEIINCPKEGGYGKECDCWSLGVVLYILLSGEMPFQEDRKEKHLFAQIIEGDILFPNSIWKNISLSAQNLVRRLLTVEVEKRITIKECLNHPWILKKNSLITDPYQTDYSTRLDLENTKTNKAKEESTQNNFVQENQTVKQTSIGSKEEENKIDCNFGNENKNKNKKEKIQNVIKQDEQYQDISILKLSPKLNISVKKKKKLKKRRILRKKRFPIKDTMKSNVNKKRCFSCYNEKENIDNNIQKTNYLNEKSITQKSKQKKLNKSLTSKNINILGTKNSQKNPIFF</sequence>
<dbReference type="InterPro" id="IPR017441">
    <property type="entry name" value="Protein_kinase_ATP_BS"/>
</dbReference>
<dbReference type="Gene3D" id="2.60.200.20">
    <property type="match status" value="1"/>
</dbReference>
<dbReference type="EMBL" id="JAOAOG010000232">
    <property type="protein sequence ID" value="KAJ6238609.1"/>
    <property type="molecule type" value="Genomic_DNA"/>
</dbReference>
<dbReference type="InterPro" id="IPR000719">
    <property type="entry name" value="Prot_kinase_dom"/>
</dbReference>
<dbReference type="SMART" id="SM00240">
    <property type="entry name" value="FHA"/>
    <property type="match status" value="1"/>
</dbReference>
<dbReference type="PROSITE" id="PS00107">
    <property type="entry name" value="PROTEIN_KINASE_ATP"/>
    <property type="match status" value="1"/>
</dbReference>
<evidence type="ECO:0000259" key="6">
    <source>
        <dbReference type="PROSITE" id="PS50011"/>
    </source>
</evidence>
<feature type="binding site" evidence="3">
    <location>
        <position position="187"/>
    </location>
    <ligand>
        <name>ATP</name>
        <dbReference type="ChEBI" id="CHEBI:30616"/>
    </ligand>
</feature>
<dbReference type="PROSITE" id="PS50011">
    <property type="entry name" value="PROTEIN_KINASE_DOM"/>
    <property type="match status" value="1"/>
</dbReference>
<dbReference type="InterPro" id="IPR011009">
    <property type="entry name" value="Kinase-like_dom_sf"/>
</dbReference>
<evidence type="ECO:0000313" key="8">
    <source>
        <dbReference type="Proteomes" id="UP001150062"/>
    </source>
</evidence>
<evidence type="ECO:0000256" key="3">
    <source>
        <dbReference type="PROSITE-ProRule" id="PRU10141"/>
    </source>
</evidence>
<dbReference type="PROSITE" id="PS50006">
    <property type="entry name" value="FHA_DOMAIN"/>
    <property type="match status" value="1"/>
</dbReference>
<keyword evidence="1 3" id="KW-0547">Nucleotide-binding</keyword>
<evidence type="ECO:0000256" key="4">
    <source>
        <dbReference type="SAM" id="MobiDB-lite"/>
    </source>
</evidence>
<keyword evidence="8" id="KW-1185">Reference proteome</keyword>
<feature type="domain" description="FHA" evidence="5">
    <location>
        <begin position="52"/>
        <end position="104"/>
    </location>
</feature>
<dbReference type="Pfam" id="PF00069">
    <property type="entry name" value="Pkinase"/>
    <property type="match status" value="1"/>
</dbReference>
<dbReference type="CDD" id="cd05117">
    <property type="entry name" value="STKc_CAMK"/>
    <property type="match status" value="1"/>
</dbReference>
<dbReference type="GO" id="GO:0016301">
    <property type="term" value="F:kinase activity"/>
    <property type="evidence" value="ECO:0007669"/>
    <property type="project" value="UniProtKB-KW"/>
</dbReference>
<gene>
    <name evidence="7" type="ORF">M0813_25833</name>
</gene>
<dbReference type="Pfam" id="PF00498">
    <property type="entry name" value="FHA"/>
    <property type="match status" value="1"/>
</dbReference>